<gene>
    <name evidence="1" type="ORF">C8N47_11078</name>
</gene>
<organism evidence="1 2">
    <name type="scientific">Mangrovibacterium marinum</name>
    <dbReference type="NCBI Taxonomy" id="1639118"/>
    <lineage>
        <taxon>Bacteria</taxon>
        <taxon>Pseudomonadati</taxon>
        <taxon>Bacteroidota</taxon>
        <taxon>Bacteroidia</taxon>
        <taxon>Marinilabiliales</taxon>
        <taxon>Prolixibacteraceae</taxon>
        <taxon>Mangrovibacterium</taxon>
    </lineage>
</organism>
<dbReference type="RefSeq" id="WP_107822638.1">
    <property type="nucleotide sequence ID" value="NZ_OY782574.1"/>
</dbReference>
<dbReference type="OrthoDB" id="1123143at2"/>
<dbReference type="EMBL" id="QAAD01000010">
    <property type="protein sequence ID" value="PTN08192.1"/>
    <property type="molecule type" value="Genomic_DNA"/>
</dbReference>
<proteinExistence type="predicted"/>
<evidence type="ECO:0000313" key="1">
    <source>
        <dbReference type="EMBL" id="PTN08192.1"/>
    </source>
</evidence>
<accession>A0A2T5C0Q0</accession>
<keyword evidence="2" id="KW-1185">Reference proteome</keyword>
<dbReference type="AlphaFoldDB" id="A0A2T5C0Q0"/>
<name>A0A2T5C0Q0_9BACT</name>
<dbReference type="Pfam" id="PF20558">
    <property type="entry name" value="DUF6769"/>
    <property type="match status" value="1"/>
</dbReference>
<evidence type="ECO:0000313" key="2">
    <source>
        <dbReference type="Proteomes" id="UP000243525"/>
    </source>
</evidence>
<reference evidence="1 2" key="1">
    <citation type="submission" date="2018-04" db="EMBL/GenBank/DDBJ databases">
        <title>Genomic Encyclopedia of Archaeal and Bacterial Type Strains, Phase II (KMG-II): from individual species to whole genera.</title>
        <authorList>
            <person name="Goeker M."/>
        </authorList>
    </citation>
    <scope>NUCLEOTIDE SEQUENCE [LARGE SCALE GENOMIC DNA]</scope>
    <source>
        <strain evidence="1 2">DSM 28823</strain>
    </source>
</reference>
<dbReference type="InterPro" id="IPR046660">
    <property type="entry name" value="DUF6769"/>
</dbReference>
<protein>
    <submittedName>
        <fullName evidence="1">Uncharacterized protein</fullName>
    </submittedName>
</protein>
<comment type="caution">
    <text evidence="1">The sequence shown here is derived from an EMBL/GenBank/DDBJ whole genome shotgun (WGS) entry which is preliminary data.</text>
</comment>
<sequence length="129" mass="14835">MMKMQRFVSYLLLTIYLVVMGHAMVPHHHHEKSFKDECCQEIVHEHQLAELCADSSSDHHNEQQAACHFDVRPVPGKSVVLGAYTLQAILLRHLIIPKDELSAWPEYRLPHISDPYLKTFALRGPPVFV</sequence>
<dbReference type="Proteomes" id="UP000243525">
    <property type="component" value="Unassembled WGS sequence"/>
</dbReference>